<keyword evidence="2" id="KW-0677">Repeat</keyword>
<evidence type="ECO:0000313" key="7">
    <source>
        <dbReference type="Proteomes" id="UP000030742"/>
    </source>
</evidence>
<dbReference type="GO" id="GO:0008270">
    <property type="term" value="F:zinc ion binding"/>
    <property type="evidence" value="ECO:0007669"/>
    <property type="project" value="UniProtKB-KW"/>
</dbReference>
<organism evidence="6 7">
    <name type="scientific">Dendroctonus ponderosae</name>
    <name type="common">Mountain pine beetle</name>
    <dbReference type="NCBI Taxonomy" id="77166"/>
    <lineage>
        <taxon>Eukaryota</taxon>
        <taxon>Metazoa</taxon>
        <taxon>Ecdysozoa</taxon>
        <taxon>Arthropoda</taxon>
        <taxon>Hexapoda</taxon>
        <taxon>Insecta</taxon>
        <taxon>Pterygota</taxon>
        <taxon>Neoptera</taxon>
        <taxon>Endopterygota</taxon>
        <taxon>Coleoptera</taxon>
        <taxon>Polyphaga</taxon>
        <taxon>Cucujiformia</taxon>
        <taxon>Curculionidae</taxon>
        <taxon>Scolytinae</taxon>
        <taxon>Dendroctonus</taxon>
    </lineage>
</organism>
<evidence type="ECO:0000256" key="3">
    <source>
        <dbReference type="ARBA" id="ARBA00022771"/>
    </source>
</evidence>
<evidence type="ECO:0008006" key="8">
    <source>
        <dbReference type="Google" id="ProtNLM"/>
    </source>
</evidence>
<protein>
    <recommendedName>
        <fullName evidence="8">Arf-GAP domain-containing protein</fullName>
    </recommendedName>
</protein>
<evidence type="ECO:0000256" key="1">
    <source>
        <dbReference type="ARBA" id="ARBA00022723"/>
    </source>
</evidence>
<evidence type="ECO:0000256" key="5">
    <source>
        <dbReference type="SAM" id="MobiDB-lite"/>
    </source>
</evidence>
<dbReference type="OrthoDB" id="6036at2759"/>
<keyword evidence="4" id="KW-0862">Zinc</keyword>
<keyword evidence="3" id="KW-0863">Zinc-finger</keyword>
<dbReference type="PANTHER" id="PTHR46134">
    <property type="entry name" value="DRONGO, ISOFORM F"/>
    <property type="match status" value="1"/>
</dbReference>
<dbReference type="STRING" id="77166.U4U708"/>
<dbReference type="AlphaFoldDB" id="U4U708"/>
<accession>U4U708</accession>
<reference evidence="6 7" key="1">
    <citation type="journal article" date="2013" name="Genome Biol.">
        <title>Draft genome of the mountain pine beetle, Dendroctonus ponderosae Hopkins, a major forest pest.</title>
        <authorList>
            <person name="Keeling C.I."/>
            <person name="Yuen M.M."/>
            <person name="Liao N.Y."/>
            <person name="Docking T.R."/>
            <person name="Chan S.K."/>
            <person name="Taylor G.A."/>
            <person name="Palmquist D.L."/>
            <person name="Jackman S.D."/>
            <person name="Nguyen A."/>
            <person name="Li M."/>
            <person name="Henderson H."/>
            <person name="Janes J.K."/>
            <person name="Zhao Y."/>
            <person name="Pandoh P."/>
            <person name="Moore R."/>
            <person name="Sperling F.A."/>
            <person name="Huber D.P."/>
            <person name="Birol I."/>
            <person name="Jones S.J."/>
            <person name="Bohlmann J."/>
        </authorList>
    </citation>
    <scope>NUCLEOTIDE SEQUENCE</scope>
</reference>
<feature type="compositionally biased region" description="Polar residues" evidence="5">
    <location>
        <begin position="54"/>
        <end position="75"/>
    </location>
</feature>
<proteinExistence type="predicted"/>
<dbReference type="InterPro" id="IPR052248">
    <property type="entry name" value="Arf-GAP_FG-repeat_protein"/>
</dbReference>
<evidence type="ECO:0000256" key="2">
    <source>
        <dbReference type="ARBA" id="ARBA00022737"/>
    </source>
</evidence>
<dbReference type="PANTHER" id="PTHR46134:SF3">
    <property type="entry name" value="ARFGAP WITH FG REPEATS 1"/>
    <property type="match status" value="1"/>
</dbReference>
<gene>
    <name evidence="6" type="ORF">D910_05521</name>
</gene>
<keyword evidence="1" id="KW-0479">Metal-binding</keyword>
<sequence>MATFSLDEIETLRSKGNGFCKKVWLGLYEGTPPIFSDEQLVRDFMIEKYEKKSSSTPNTGSAYGSPSPQSSIFGSPSQGQFMSAFNNLQENNSQIVNPFGISQSSSPWSVGNGFSNGYSNGPNGLSGMNALNSTQSSHGQINPFQDQLAKSNGLSNGVQSLFPSDGMKGSWSGNPFKLGTVSSSMNINNPFL</sequence>
<evidence type="ECO:0000256" key="4">
    <source>
        <dbReference type="ARBA" id="ARBA00022833"/>
    </source>
</evidence>
<name>U4U708_DENPD</name>
<dbReference type="GO" id="GO:0016020">
    <property type="term" value="C:membrane"/>
    <property type="evidence" value="ECO:0007669"/>
    <property type="project" value="TreeGrafter"/>
</dbReference>
<dbReference type="EMBL" id="KB632029">
    <property type="protein sequence ID" value="ERL88133.1"/>
    <property type="molecule type" value="Genomic_DNA"/>
</dbReference>
<evidence type="ECO:0000313" key="6">
    <source>
        <dbReference type="EMBL" id="ERL88133.1"/>
    </source>
</evidence>
<dbReference type="Proteomes" id="UP000030742">
    <property type="component" value="Unassembled WGS sequence"/>
</dbReference>
<dbReference type="GO" id="GO:0005737">
    <property type="term" value="C:cytoplasm"/>
    <property type="evidence" value="ECO:0007669"/>
    <property type="project" value="TreeGrafter"/>
</dbReference>
<feature type="region of interest" description="Disordered" evidence="5">
    <location>
        <begin position="51"/>
        <end position="75"/>
    </location>
</feature>